<dbReference type="InterPro" id="IPR002156">
    <property type="entry name" value="RNaseH_domain"/>
</dbReference>
<proteinExistence type="predicted"/>
<dbReference type="HOGENOM" id="CLU_1818515_0_0_1"/>
<sequence>MDRDPLELVRYAESECQAWYNATDSIPTPPHAPIVEETQALSLDNICMVEGSWTSTDRFSGIGWVWKDNTGKIQFMGTRNLRRRETSLHSELEALKWAMERPPSMAKLFSGAGGHSNYPDVPFGFQDQLRAKNA</sequence>
<accession>A0A0D3DKX7</accession>
<dbReference type="eggNOG" id="KOG1075">
    <property type="taxonomic scope" value="Eukaryota"/>
</dbReference>
<evidence type="ECO:0000259" key="1">
    <source>
        <dbReference type="Pfam" id="PF13456"/>
    </source>
</evidence>
<keyword evidence="3" id="KW-1185">Reference proteome</keyword>
<protein>
    <recommendedName>
        <fullName evidence="1">RNase H type-1 domain-containing protein</fullName>
    </recommendedName>
</protein>
<dbReference type="AlphaFoldDB" id="A0A0D3DKX7"/>
<dbReference type="Proteomes" id="UP000032141">
    <property type="component" value="Chromosome C8"/>
</dbReference>
<name>A0A0D3DKX7_BRAOL</name>
<feature type="domain" description="RNase H type-1" evidence="1">
    <location>
        <begin position="49"/>
        <end position="100"/>
    </location>
</feature>
<dbReference type="GO" id="GO:0004523">
    <property type="term" value="F:RNA-DNA hybrid ribonuclease activity"/>
    <property type="evidence" value="ECO:0007669"/>
    <property type="project" value="InterPro"/>
</dbReference>
<dbReference type="GO" id="GO:0003676">
    <property type="term" value="F:nucleic acid binding"/>
    <property type="evidence" value="ECO:0007669"/>
    <property type="project" value="InterPro"/>
</dbReference>
<dbReference type="Gramene" id="Bo8g030140.1">
    <property type="protein sequence ID" value="Bo8g030140.1"/>
    <property type="gene ID" value="Bo8g030140"/>
</dbReference>
<evidence type="ECO:0000313" key="3">
    <source>
        <dbReference type="Proteomes" id="UP000032141"/>
    </source>
</evidence>
<reference evidence="2" key="2">
    <citation type="submission" date="2015-03" db="UniProtKB">
        <authorList>
            <consortium name="EnsemblPlants"/>
        </authorList>
    </citation>
    <scope>IDENTIFICATION</scope>
</reference>
<organism evidence="2 3">
    <name type="scientific">Brassica oleracea var. oleracea</name>
    <dbReference type="NCBI Taxonomy" id="109376"/>
    <lineage>
        <taxon>Eukaryota</taxon>
        <taxon>Viridiplantae</taxon>
        <taxon>Streptophyta</taxon>
        <taxon>Embryophyta</taxon>
        <taxon>Tracheophyta</taxon>
        <taxon>Spermatophyta</taxon>
        <taxon>Magnoliopsida</taxon>
        <taxon>eudicotyledons</taxon>
        <taxon>Gunneridae</taxon>
        <taxon>Pentapetalae</taxon>
        <taxon>rosids</taxon>
        <taxon>malvids</taxon>
        <taxon>Brassicales</taxon>
        <taxon>Brassicaceae</taxon>
        <taxon>Brassiceae</taxon>
        <taxon>Brassica</taxon>
    </lineage>
</organism>
<reference evidence="2 3" key="1">
    <citation type="journal article" date="2014" name="Genome Biol.">
        <title>Transcriptome and methylome profiling reveals relics of genome dominance in the mesopolyploid Brassica oleracea.</title>
        <authorList>
            <person name="Parkin I.A."/>
            <person name="Koh C."/>
            <person name="Tang H."/>
            <person name="Robinson S.J."/>
            <person name="Kagale S."/>
            <person name="Clarke W.E."/>
            <person name="Town C.D."/>
            <person name="Nixon J."/>
            <person name="Krishnakumar V."/>
            <person name="Bidwell S.L."/>
            <person name="Denoeud F."/>
            <person name="Belcram H."/>
            <person name="Links M.G."/>
            <person name="Just J."/>
            <person name="Clarke C."/>
            <person name="Bender T."/>
            <person name="Huebert T."/>
            <person name="Mason A.S."/>
            <person name="Pires J.C."/>
            <person name="Barker G."/>
            <person name="Moore J."/>
            <person name="Walley P.G."/>
            <person name="Manoli S."/>
            <person name="Batley J."/>
            <person name="Edwards D."/>
            <person name="Nelson M.N."/>
            <person name="Wang X."/>
            <person name="Paterson A.H."/>
            <person name="King G."/>
            <person name="Bancroft I."/>
            <person name="Chalhoub B."/>
            <person name="Sharpe A.G."/>
        </authorList>
    </citation>
    <scope>NUCLEOTIDE SEQUENCE</scope>
    <source>
        <strain evidence="2 3">cv. TO1000</strain>
    </source>
</reference>
<dbReference type="EnsemblPlants" id="Bo8g030140.1">
    <property type="protein sequence ID" value="Bo8g030140.1"/>
    <property type="gene ID" value="Bo8g030140"/>
</dbReference>
<dbReference type="Pfam" id="PF13456">
    <property type="entry name" value="RVT_3"/>
    <property type="match status" value="1"/>
</dbReference>
<evidence type="ECO:0000313" key="2">
    <source>
        <dbReference type="EnsemblPlants" id="Bo8g030140.1"/>
    </source>
</evidence>